<name>A0A0U1Q3B7_9BURK</name>
<dbReference type="InterPro" id="IPR011050">
    <property type="entry name" value="Pectin_lyase_fold/virulence"/>
</dbReference>
<comment type="caution">
    <text evidence="3">The sequence shown here is derived from an EMBL/GenBank/DDBJ whole genome shotgun (WGS) entry which is preliminary data.</text>
</comment>
<dbReference type="STRING" id="1610491.AAV94_00435"/>
<dbReference type="SMART" id="SM00912">
    <property type="entry name" value="Haemagg_act"/>
    <property type="match status" value="1"/>
</dbReference>
<dbReference type="NCBIfam" id="TIGR01731">
    <property type="entry name" value="fil_hemag_20aa"/>
    <property type="match status" value="14"/>
</dbReference>
<dbReference type="InterPro" id="IPR008638">
    <property type="entry name" value="FhaB/CdiA-like_TPS"/>
</dbReference>
<dbReference type="Pfam" id="PF13018">
    <property type="entry name" value="ESPR"/>
    <property type="match status" value="1"/>
</dbReference>
<evidence type="ECO:0000313" key="4">
    <source>
        <dbReference type="Proteomes" id="UP000050580"/>
    </source>
</evidence>
<feature type="domain" description="Filamentous haemagglutinin FhaB/tRNA nuclease CdiA-like TPS" evidence="2">
    <location>
        <begin position="97"/>
        <end position="217"/>
    </location>
</feature>
<keyword evidence="4" id="KW-1185">Reference proteome</keyword>
<dbReference type="EMBL" id="LBNQ01000008">
    <property type="protein sequence ID" value="KKW69239.1"/>
    <property type="molecule type" value="Genomic_DNA"/>
</dbReference>
<sequence length="2796" mass="292634">MNKNHYRVIFNAARGQRMVVQENARSCAKAAGGEAAIAGGRICICQGAHAAERVGWAMLARPLIVAMAMAHGSLALAQIVADPSAPGAQRPTVLNAANGVPQVNIQTPSAAGVSRNTYSQFDVQREGAILNNSRTNTQTQLGGWVQGNPWLATGSARIILNEVNSSNPSQLRGYVEVAGPRAEVIIANPAGVAIDGAGFINASRATITTGTPVLNGGSLEGYRVQRGSVSIDGQGLDASTSDYTGILARAVQVNAGVWANNLQVVTGVNDVGTASAADNAPVRAGVDAGAQQAPRYALDVAHLGGMYAGKITLVGTEAGVGVRNAGHIGASAGEVVVTANGQLVNSGQITAGGSESADLRLAVREGVSSSGLVYAQGSVDIESQTRTISQTDGTIAAQGNVTLRANGVQGQIASGPQAILAAGLAADGSALPQAGNVTLQAAQRVAAHGLIQSGAALQAQAGELDLRSGQLQASAVALAASDGDIELSEAQLNAAASLQLRAAQALRTASATISADHLKLDAATWDNSGGSVEQTGDARTQITVAGALVNRQGRIASNAADLQLQAQTLDNGQAQILHAGEGQLAIDVAQLQGQGGRILSNGALRLRAAAADLREATTVAQHLQLQADQVDNRAGEIVHSGQGQAIVDVTRKLDNRAGLILSEGALRLAADQIDNSDTLASGGIFSQEAAEVQGNELRNAQGSVQSLGDLSIHAASSIDNTAGTIRSNAVTSVRTGSLANTQTLTVQRGIEGKTIHIDADHLDNRAGAILAGQDLRAEISTHLANQNGRMTAAHALTVADTAAGADRQLSIANTGGTLLAGNDLNLSARTLSGDGQVLSQRDMRIDLQDTYVHEQDGQMQANGTLDLASAADVQNKGNILAGEHLQIDARNIDNRAAGELAGGQTTTLTAAQTFTNRGLIDGVRTRLSAAQLDNLGTGRIYGDHLAIAAGHLHNGEETTASGQRQSAVIAARQRLDIGAQSIRNQEEALILSEGELAIGGTLTQDGLAQGQAQLLHNASATIESAGDMALAVADLRNTNEHFSTEIIPVGQARQLKYIQPNGSDTKILVDNLIWEGWSKAGQYRYNTTPNPETQVILGKTPLPYVDDVACTGEGDSRTCIPNYLPDDPVWQYFGITPPSLQMPQALTMEPPVAPDPAGQTSCEAGAGFNASACAAYQNALQQYEADRQAYDAAVREYSAALEQWAQEDEDSYGQLDEAIQRYNLQFSSDRIRAWTEFNVTRTERESAVASSAPAQIIAGGNLRITGQTVLNDKSRILAGQELQVVGTSMDNRQATGVHIIHEEGTSQYTYSKWRGGFKRHHERRWDASIAYTPADQVQTITLNVSEVKANTQVTGSGQGAAVRQQAPAVSVAIAAPAQAGGAYTGDTRAHVRTSVPSVSLPTASLYRQNPSPTAKYLIETDPRFANQRQWLSSDYLFDQLSYDPASVQKRLGDGYYEQKLIREQIGQLTGMRYLQGYSDDEQQYQALMAQGAAFARAYQLIPGVALTAEQMAQLTSDIVWLVEQPVQAADGSWQNVLVPQVYVRANHAQVRGDAGLIAANNIELALSGELTNSATIAARERLQASAGNIHNNGGAMHAREVALQAREDLENIGGTIAAQSRLSALAGRDLRVASTTQSDSRQAAASHFSRTDIDRVGSLQISDPNGQGQLLMAAGRDIQLDAAHIGNAATGEQALSRIEAGRDIRLGTIETEVQEHNIRDARNQLNQSASQTVGSSIDTASHVQLAAGQDITATAANIASASGAITADAGRDIQLQAGRADSSYEQALHHKHRSTFSSKTVTTYEARQRSQAVGSTLSAEAIDLQAGRDLGITASDVVGTHEVNLRAGNDIAIAAGQHSQSQESFREVKKSGLFSGGGLGVTIGKQQQSHDMASTATEAAASTVGSVEGDVRMVAGRDYRQSGSDILTPQGDISITAQDIAITEAREQSQYAQESKFKQSGLSVSLSSPVVSAIESTAELARAAGKVTDTRMQALGIGMTALKAKGSYEAGKGVVDAVQSGDLSQAGGVGVSISLGSAKSESRTTQTSDSAKGSTLQAAGDIRLVAAGGQERSNILVRGSDVSAGENAILMAQNRIDLQAAQSTFEQRSTNSSSSASLGVAFTVGGQRSGVSINAAASKGRGNADGRDVVNTNSHIQAGETATLITGADLNIRGAQVSADTVQAQTGGNLNIESLQDTSSYASKQTSSGAGISVCVPPLCTGTPVSGNISHGKDKVTGDYAGVQEQSGILAGDGGFQISAGGTVDLSGAAIVSTAEPSKNLLVAQDFTYRDIENHASSKASSTGVALGFSYGRDQTSEQDRALNEKYRSEGLAQGQTYDKANPHQANAGKFGVGLSEGDVHSADKYAAAKVAGANLLANASASESRANTTRSIISHGTYQVGSESAAANLQQILKGTGSSHQRLEPIDHEALQEQAQGSHTIRQAALGHVAAITDEAYHSQFIAEHRMMTFVIGEDGKPVKDPERIRQIEDEGRRQAIESGLSGQDVDDYAAAYYQKKVVDQGVNIYQLREVTDAERANLKPVTYIDPRTGQEKTQVAVMFNGIFNDIQASAKYAVQNYIGQQSEPGGQVDTRLYENIHLINNPPAASTLGENMVAVYQKMLEGLVGEPGNSTEQAVELGEQYGQQGLFMGAHSRGSLTVANALGELQRRPGAQGVLKETDIKMVGPAANVANSDRKFGHLQGQGETARHIVLENSALDFVGSLIGLNPATGDTNLKGKSWWSYTLDIFGGDSSAHNCYGFGNMQCQYDGYRSEDGQLIMHPGQTIPELLQRKKMD</sequence>
<dbReference type="GO" id="GO:0003824">
    <property type="term" value="F:catalytic activity"/>
    <property type="evidence" value="ECO:0007669"/>
    <property type="project" value="UniProtKB-ARBA"/>
</dbReference>
<dbReference type="InterPro" id="IPR012334">
    <property type="entry name" value="Pectin_lyas_fold"/>
</dbReference>
<gene>
    <name evidence="3" type="ORF">AAV94_00435</name>
</gene>
<accession>A0A0U1Q3B7</accession>
<dbReference type="Pfam" id="PF05860">
    <property type="entry name" value="TPS"/>
    <property type="match status" value="1"/>
</dbReference>
<feature type="coiled-coil region" evidence="1">
    <location>
        <begin position="1173"/>
        <end position="1200"/>
    </location>
</feature>
<evidence type="ECO:0000313" key="3">
    <source>
        <dbReference type="EMBL" id="KKW69239.1"/>
    </source>
</evidence>
<dbReference type="InterPro" id="IPR010069">
    <property type="entry name" value="CdiA_FHA1_rpt"/>
</dbReference>
<protein>
    <recommendedName>
        <fullName evidence="2">Filamentous haemagglutinin FhaB/tRNA nuclease CdiA-like TPS domain-containing protein</fullName>
    </recommendedName>
</protein>
<dbReference type="Pfam" id="PF13332">
    <property type="entry name" value="Fil_haemagg_2"/>
    <property type="match status" value="3"/>
</dbReference>
<dbReference type="PATRIC" id="fig|1610491.3.peg.91"/>
<organism evidence="3 4">
    <name type="scientific">Lampropedia cohaerens</name>
    <dbReference type="NCBI Taxonomy" id="1610491"/>
    <lineage>
        <taxon>Bacteria</taxon>
        <taxon>Pseudomonadati</taxon>
        <taxon>Pseudomonadota</taxon>
        <taxon>Betaproteobacteria</taxon>
        <taxon>Burkholderiales</taxon>
        <taxon>Comamonadaceae</taxon>
        <taxon>Lampropedia</taxon>
    </lineage>
</organism>
<dbReference type="NCBIfam" id="TIGR01901">
    <property type="entry name" value="adhes_NPXG"/>
    <property type="match status" value="1"/>
</dbReference>
<evidence type="ECO:0000259" key="2">
    <source>
        <dbReference type="SMART" id="SM00912"/>
    </source>
</evidence>
<dbReference type="InterPro" id="IPR024973">
    <property type="entry name" value="ESPR"/>
</dbReference>
<dbReference type="RefSeq" id="WP_046740361.1">
    <property type="nucleotide sequence ID" value="NZ_LBNQ01000008.1"/>
</dbReference>
<evidence type="ECO:0000256" key="1">
    <source>
        <dbReference type="SAM" id="Coils"/>
    </source>
</evidence>
<reference evidence="3 4" key="1">
    <citation type="submission" date="2015-05" db="EMBL/GenBank/DDBJ databases">
        <title>Draft genome sequence of Lampropedia sp. CT6, isolated from the microbial mat of a hot water spring, located at Manikaran, India.</title>
        <authorList>
            <person name="Tripathi C."/>
            <person name="Rani P."/>
            <person name="Mahato N.K."/>
            <person name="Lal R."/>
        </authorList>
    </citation>
    <scope>NUCLEOTIDE SEQUENCE [LARGE SCALE GENOMIC DNA]</scope>
    <source>
        <strain evidence="3 4">CT6</strain>
    </source>
</reference>
<proteinExistence type="predicted"/>
<dbReference type="Proteomes" id="UP000050580">
    <property type="component" value="Unassembled WGS sequence"/>
</dbReference>
<dbReference type="InterPro" id="IPR025157">
    <property type="entry name" value="Hemagglutinin_rpt"/>
</dbReference>
<dbReference type="OrthoDB" id="5666689at2"/>
<dbReference type="SUPFAM" id="SSF51126">
    <property type="entry name" value="Pectin lyase-like"/>
    <property type="match status" value="1"/>
</dbReference>
<keyword evidence="1" id="KW-0175">Coiled coil</keyword>
<dbReference type="Gene3D" id="2.160.20.10">
    <property type="entry name" value="Single-stranded right-handed beta-helix, Pectin lyase-like"/>
    <property type="match status" value="1"/>
</dbReference>